<dbReference type="Pfam" id="PF13843">
    <property type="entry name" value="DDE_Tnp_1_7"/>
    <property type="match status" value="1"/>
</dbReference>
<evidence type="ECO:0000259" key="2">
    <source>
        <dbReference type="Pfam" id="PF13843"/>
    </source>
</evidence>
<dbReference type="OrthoDB" id="121783at2759"/>
<dbReference type="AlphaFoldDB" id="A0A225VH27"/>
<dbReference type="EMBL" id="NBNE01005113">
    <property type="protein sequence ID" value="OWZ04168.1"/>
    <property type="molecule type" value="Genomic_DNA"/>
</dbReference>
<dbReference type="Proteomes" id="UP000198211">
    <property type="component" value="Unassembled WGS sequence"/>
</dbReference>
<evidence type="ECO:0000256" key="1">
    <source>
        <dbReference type="SAM" id="MobiDB-lite"/>
    </source>
</evidence>
<proteinExistence type="predicted"/>
<gene>
    <name evidence="3" type="ORF">PHMEG_00023974</name>
</gene>
<feature type="region of interest" description="Disordered" evidence="1">
    <location>
        <begin position="489"/>
        <end position="543"/>
    </location>
</feature>
<name>A0A225VH27_9STRA</name>
<comment type="caution">
    <text evidence="3">The sequence shown here is derived from an EMBL/GenBank/DDBJ whole genome shotgun (WGS) entry which is preliminary data.</text>
</comment>
<dbReference type="PANTHER" id="PTHR46599:SF3">
    <property type="entry name" value="PIGGYBAC TRANSPOSABLE ELEMENT-DERIVED PROTEIN 4"/>
    <property type="match status" value="1"/>
</dbReference>
<dbReference type="InterPro" id="IPR029526">
    <property type="entry name" value="PGBD"/>
</dbReference>
<protein>
    <recommendedName>
        <fullName evidence="2">PiggyBac transposable element-derived protein domain-containing protein</fullName>
    </recommendedName>
</protein>
<feature type="domain" description="PiggyBac transposable element-derived protein" evidence="2">
    <location>
        <begin position="17"/>
        <end position="299"/>
    </location>
</feature>
<sequence>MYFYGKRSDTKNEPHEILHCMGLLVARMLCPHRRRLSDHWATTAVEAIPKGTFGQFVSNERFDRIMQNQHFTDNTDARSDTDRVWKVRSVVGKLQNPFAHGYNVPPVLSFNEAMIPSRSRHNITRQFMTGCAEKAYCLRCFAHIVLCGPHSGPAAVMRNLDKVLPPLEKGVFHAVVTDMFYTSVQLALQLLARNIYSIGTIQTNKKSFPPVLIANDSARPAGIAHGSSTVTVLKCCSKKKAMLWWDCLPVYLLSTGSSSLVDTCVRHVPGGLKVTIPCPSAMKFYHEWMDGVDIHAQLRLQRYWLQLAVCFRKYYKPSFMAGGHEAQVLHGKSPADHAGFLTVLHSQLLQTSKADFIEAVYTAWLLTNAQYILHIDIVSPITTMPTPESNAIPPEHRLTEFQDWVQIREGFRKRPQHQCKVCSIRKTRIGERSATRFYCEACSDGNKRLYLCDRPKLHGHVPLKLAPDVEEWCRTRRLLLVEGIQKHGLGKKRRRRHKQGESKARDEGDAEADASEVGDPTAVDADGDNDEVRADSGMGVFEL</sequence>
<reference evidence="4" key="1">
    <citation type="submission" date="2017-03" db="EMBL/GenBank/DDBJ databases">
        <title>Phytopthora megakarya and P. palmivora, two closely related causual agents of cacao black pod achieved similar genome size and gene model numbers by different mechanisms.</title>
        <authorList>
            <person name="Ali S."/>
            <person name="Shao J."/>
            <person name="Larry D.J."/>
            <person name="Kronmiller B."/>
            <person name="Shen D."/>
            <person name="Strem M.D."/>
            <person name="Melnick R.L."/>
            <person name="Guiltinan M.J."/>
            <person name="Tyler B.M."/>
            <person name="Meinhardt L.W."/>
            <person name="Bailey B.A."/>
        </authorList>
    </citation>
    <scope>NUCLEOTIDE SEQUENCE [LARGE SCALE GENOMIC DNA]</scope>
    <source>
        <strain evidence="4">zdho120</strain>
    </source>
</reference>
<evidence type="ECO:0000313" key="3">
    <source>
        <dbReference type="EMBL" id="OWZ04168.1"/>
    </source>
</evidence>
<evidence type="ECO:0000313" key="4">
    <source>
        <dbReference type="Proteomes" id="UP000198211"/>
    </source>
</evidence>
<feature type="compositionally biased region" description="Basic residues" evidence="1">
    <location>
        <begin position="489"/>
        <end position="498"/>
    </location>
</feature>
<organism evidence="3 4">
    <name type="scientific">Phytophthora megakarya</name>
    <dbReference type="NCBI Taxonomy" id="4795"/>
    <lineage>
        <taxon>Eukaryota</taxon>
        <taxon>Sar</taxon>
        <taxon>Stramenopiles</taxon>
        <taxon>Oomycota</taxon>
        <taxon>Peronosporomycetes</taxon>
        <taxon>Peronosporales</taxon>
        <taxon>Peronosporaceae</taxon>
        <taxon>Phytophthora</taxon>
    </lineage>
</organism>
<accession>A0A225VH27</accession>
<dbReference type="PANTHER" id="PTHR46599">
    <property type="entry name" value="PIGGYBAC TRANSPOSABLE ELEMENT-DERIVED PROTEIN 4"/>
    <property type="match status" value="1"/>
</dbReference>
<keyword evidence="4" id="KW-1185">Reference proteome</keyword>